<dbReference type="Pfam" id="PF00990">
    <property type="entry name" value="GGDEF"/>
    <property type="match status" value="1"/>
</dbReference>
<dbReference type="NCBIfam" id="TIGR00229">
    <property type="entry name" value="sensory_box"/>
    <property type="match status" value="1"/>
</dbReference>
<dbReference type="AlphaFoldDB" id="A0A0M6Z8N8"/>
<feature type="domain" description="GGDEF" evidence="3">
    <location>
        <begin position="180"/>
        <end position="321"/>
    </location>
</feature>
<dbReference type="RefSeq" id="WP_055116892.1">
    <property type="nucleotide sequence ID" value="NZ_CXWA01000003.1"/>
</dbReference>
<dbReference type="SUPFAM" id="SSF55785">
    <property type="entry name" value="PYP-like sensor domain (PAS domain)"/>
    <property type="match status" value="1"/>
</dbReference>
<dbReference type="InterPro" id="IPR043128">
    <property type="entry name" value="Rev_trsase/Diguanyl_cyclase"/>
</dbReference>
<reference evidence="5" key="1">
    <citation type="submission" date="2015-07" db="EMBL/GenBank/DDBJ databases">
        <authorList>
            <person name="Rodrigo-Torres Lidia"/>
            <person name="Arahal R.David."/>
        </authorList>
    </citation>
    <scope>NUCLEOTIDE SEQUENCE [LARGE SCALE GENOMIC DNA]</scope>
    <source>
        <strain evidence="5">CECT 5096</strain>
    </source>
</reference>
<dbReference type="InterPro" id="IPR035965">
    <property type="entry name" value="PAS-like_dom_sf"/>
</dbReference>
<dbReference type="InterPro" id="IPR013767">
    <property type="entry name" value="PAS_fold"/>
</dbReference>
<dbReference type="InterPro" id="IPR000014">
    <property type="entry name" value="PAS"/>
</dbReference>
<dbReference type="OrthoDB" id="9812260at2"/>
<dbReference type="STRING" id="311410.LA5095_02966"/>
<dbReference type="PROSITE" id="PS50887">
    <property type="entry name" value="GGDEF"/>
    <property type="match status" value="1"/>
</dbReference>
<dbReference type="SMART" id="SM00267">
    <property type="entry name" value="GGDEF"/>
    <property type="match status" value="1"/>
</dbReference>
<feature type="domain" description="PAS" evidence="1">
    <location>
        <begin position="23"/>
        <end position="88"/>
    </location>
</feature>
<dbReference type="SUPFAM" id="SSF55073">
    <property type="entry name" value="Nucleotide cyclase"/>
    <property type="match status" value="1"/>
</dbReference>
<sequence length="325" mass="35287">MALDHNKNRYSAADQLHAPGIDFEAIVKLSPDAVIVLSPDGKPTFVSPAAEKLFGWSSANLADYMSDLVYVDEENADAEALHLILSGSAARPVSLPKADLQLRSAYGSLVWAEVTVHLLEDGHGEPYAYVVYFRSIARLRELENLLEAASQSDPLTGLYNRRAFEDNLKREWAISLREKSHTSLIKVTLDRFESFAENHGPGAVEDCLSRVAGMLKETARRPADITARTAEAEFSLLLPRTHEMGAETISAYIHIAIQDLAIPNPANTAGNGIVTASVGAACVVAEQTGISESPEVILSAAEDCVFQARQEGGNRVKTVMRTLSR</sequence>
<evidence type="ECO:0000259" key="2">
    <source>
        <dbReference type="PROSITE" id="PS50113"/>
    </source>
</evidence>
<protein>
    <submittedName>
        <fullName evidence="4">Bacteriophytochrome cph2</fullName>
    </submittedName>
</protein>
<organism evidence="4 5">
    <name type="scientific">Roseibium album</name>
    <dbReference type="NCBI Taxonomy" id="311410"/>
    <lineage>
        <taxon>Bacteria</taxon>
        <taxon>Pseudomonadati</taxon>
        <taxon>Pseudomonadota</taxon>
        <taxon>Alphaproteobacteria</taxon>
        <taxon>Hyphomicrobiales</taxon>
        <taxon>Stappiaceae</taxon>
        <taxon>Roseibium</taxon>
    </lineage>
</organism>
<dbReference type="Pfam" id="PF00989">
    <property type="entry name" value="PAS"/>
    <property type="match status" value="1"/>
</dbReference>
<dbReference type="EMBL" id="CXWC01000001">
    <property type="protein sequence ID" value="CTQ64304.1"/>
    <property type="molecule type" value="Genomic_DNA"/>
</dbReference>
<proteinExistence type="predicted"/>
<accession>A0A0M6Z8N8</accession>
<evidence type="ECO:0000313" key="4">
    <source>
        <dbReference type="EMBL" id="CTQ64304.1"/>
    </source>
</evidence>
<keyword evidence="5" id="KW-1185">Reference proteome</keyword>
<dbReference type="InterPro" id="IPR000160">
    <property type="entry name" value="GGDEF_dom"/>
</dbReference>
<name>A0A0M6Z8N8_9HYPH</name>
<dbReference type="Gene3D" id="3.30.450.20">
    <property type="entry name" value="PAS domain"/>
    <property type="match status" value="1"/>
</dbReference>
<dbReference type="Gene3D" id="3.30.70.270">
    <property type="match status" value="1"/>
</dbReference>
<dbReference type="InterPro" id="IPR052155">
    <property type="entry name" value="Biofilm_reg_signaling"/>
</dbReference>
<evidence type="ECO:0000259" key="1">
    <source>
        <dbReference type="PROSITE" id="PS50112"/>
    </source>
</evidence>
<evidence type="ECO:0000313" key="5">
    <source>
        <dbReference type="Proteomes" id="UP000049983"/>
    </source>
</evidence>
<dbReference type="Proteomes" id="UP000049983">
    <property type="component" value="Unassembled WGS sequence"/>
</dbReference>
<dbReference type="GeneID" id="97667800"/>
<dbReference type="PROSITE" id="PS50113">
    <property type="entry name" value="PAC"/>
    <property type="match status" value="1"/>
</dbReference>
<feature type="domain" description="PAC" evidence="2">
    <location>
        <begin position="96"/>
        <end position="148"/>
    </location>
</feature>
<dbReference type="InterPro" id="IPR029787">
    <property type="entry name" value="Nucleotide_cyclase"/>
</dbReference>
<dbReference type="SMART" id="SM00091">
    <property type="entry name" value="PAS"/>
    <property type="match status" value="1"/>
</dbReference>
<dbReference type="PANTHER" id="PTHR44757">
    <property type="entry name" value="DIGUANYLATE CYCLASE DGCP"/>
    <property type="match status" value="1"/>
</dbReference>
<dbReference type="CDD" id="cd01949">
    <property type="entry name" value="GGDEF"/>
    <property type="match status" value="1"/>
</dbReference>
<dbReference type="PANTHER" id="PTHR44757:SF2">
    <property type="entry name" value="BIOFILM ARCHITECTURE MAINTENANCE PROTEIN MBAA"/>
    <property type="match status" value="1"/>
</dbReference>
<dbReference type="NCBIfam" id="TIGR00254">
    <property type="entry name" value="GGDEF"/>
    <property type="match status" value="1"/>
</dbReference>
<dbReference type="GO" id="GO:0006355">
    <property type="term" value="P:regulation of DNA-templated transcription"/>
    <property type="evidence" value="ECO:0007669"/>
    <property type="project" value="InterPro"/>
</dbReference>
<evidence type="ECO:0000259" key="3">
    <source>
        <dbReference type="PROSITE" id="PS50887"/>
    </source>
</evidence>
<gene>
    <name evidence="4" type="primary">cph2_2</name>
    <name evidence="4" type="ORF">LA5096_00335</name>
</gene>
<dbReference type="CDD" id="cd00130">
    <property type="entry name" value="PAS"/>
    <property type="match status" value="1"/>
</dbReference>
<dbReference type="InterPro" id="IPR000700">
    <property type="entry name" value="PAS-assoc_C"/>
</dbReference>
<dbReference type="PROSITE" id="PS50112">
    <property type="entry name" value="PAS"/>
    <property type="match status" value="1"/>
</dbReference>